<dbReference type="AlphaFoldDB" id="A0AAV6WBB0"/>
<proteinExistence type="predicted"/>
<feature type="domain" description="DNA helicase Pif1-like 2B" evidence="1">
    <location>
        <begin position="114"/>
        <end position="148"/>
    </location>
</feature>
<comment type="caution">
    <text evidence="2">The sequence shown here is derived from an EMBL/GenBank/DDBJ whole genome shotgun (WGS) entry which is preliminary data.</text>
</comment>
<evidence type="ECO:0000313" key="2">
    <source>
        <dbReference type="EMBL" id="KAG8367344.1"/>
    </source>
</evidence>
<reference evidence="2" key="1">
    <citation type="submission" date="2019-10" db="EMBL/GenBank/DDBJ databases">
        <authorList>
            <person name="Zhang R."/>
            <person name="Pan Y."/>
            <person name="Wang J."/>
            <person name="Ma R."/>
            <person name="Yu S."/>
        </authorList>
    </citation>
    <scope>NUCLEOTIDE SEQUENCE</scope>
    <source>
        <strain evidence="2">LA-IB0</strain>
        <tissue evidence="2">Leaf</tissue>
    </source>
</reference>
<sequence length="212" mass="23951">MRAQDGQNFSNFLLNVGNGEEPTIENDMIRIPDSMSMPWEGEHSIDELIHTIFPDLSSHTYDADYMESRAIITPLNDDVNKLNEKALDAFPGEEVTYYSFDSVADDTRNLYLAEFLNSILPGNFPPHKLTLKKGSPIMLLRNIDPKIGELKLWTFWRWVRELSGHVVACGQEMGRRAKVEMECGGGLKGSEVAAEGICRCGELWRRVDGEAR</sequence>
<dbReference type="EMBL" id="WHWC01000016">
    <property type="protein sequence ID" value="KAG8367344.1"/>
    <property type="molecule type" value="Genomic_DNA"/>
</dbReference>
<dbReference type="Proteomes" id="UP000826271">
    <property type="component" value="Unassembled WGS sequence"/>
</dbReference>
<dbReference type="Pfam" id="PF21530">
    <property type="entry name" value="Pif1_2B_dom"/>
    <property type="match status" value="1"/>
</dbReference>
<gene>
    <name evidence="2" type="ORF">BUALT_Bualt16G0062400</name>
</gene>
<evidence type="ECO:0000259" key="1">
    <source>
        <dbReference type="Pfam" id="PF21530"/>
    </source>
</evidence>
<dbReference type="PANTHER" id="PTHR10492">
    <property type="match status" value="1"/>
</dbReference>
<keyword evidence="3" id="KW-1185">Reference proteome</keyword>
<dbReference type="SUPFAM" id="SSF52540">
    <property type="entry name" value="P-loop containing nucleoside triphosphate hydrolases"/>
    <property type="match status" value="1"/>
</dbReference>
<dbReference type="InterPro" id="IPR049163">
    <property type="entry name" value="Pif1-like_2B_dom"/>
</dbReference>
<organism evidence="2 3">
    <name type="scientific">Buddleja alternifolia</name>
    <dbReference type="NCBI Taxonomy" id="168488"/>
    <lineage>
        <taxon>Eukaryota</taxon>
        <taxon>Viridiplantae</taxon>
        <taxon>Streptophyta</taxon>
        <taxon>Embryophyta</taxon>
        <taxon>Tracheophyta</taxon>
        <taxon>Spermatophyta</taxon>
        <taxon>Magnoliopsida</taxon>
        <taxon>eudicotyledons</taxon>
        <taxon>Gunneridae</taxon>
        <taxon>Pentapetalae</taxon>
        <taxon>asterids</taxon>
        <taxon>lamiids</taxon>
        <taxon>Lamiales</taxon>
        <taxon>Scrophulariaceae</taxon>
        <taxon>Buddlejeae</taxon>
        <taxon>Buddleja</taxon>
    </lineage>
</organism>
<dbReference type="InterPro" id="IPR027417">
    <property type="entry name" value="P-loop_NTPase"/>
</dbReference>
<dbReference type="PANTHER" id="PTHR10492:SF94">
    <property type="entry name" value="ATP-DEPENDENT DNA HELICASE"/>
    <property type="match status" value="1"/>
</dbReference>
<name>A0AAV6WBB0_9LAMI</name>
<accession>A0AAV6WBB0</accession>
<evidence type="ECO:0000313" key="3">
    <source>
        <dbReference type="Proteomes" id="UP000826271"/>
    </source>
</evidence>
<protein>
    <recommendedName>
        <fullName evidence="1">DNA helicase Pif1-like 2B domain-containing protein</fullName>
    </recommendedName>
</protein>